<dbReference type="Gene3D" id="3.40.50.720">
    <property type="entry name" value="NAD(P)-binding Rossmann-like Domain"/>
    <property type="match status" value="1"/>
</dbReference>
<proteinExistence type="predicted"/>
<dbReference type="Gene3D" id="3.30.360.10">
    <property type="entry name" value="Dihydrodipicolinate Reductase, domain 2"/>
    <property type="match status" value="1"/>
</dbReference>
<organism evidence="3 4">
    <name type="scientific">Paractinoplanes tereljensis</name>
    <dbReference type="NCBI Taxonomy" id="571912"/>
    <lineage>
        <taxon>Bacteria</taxon>
        <taxon>Bacillati</taxon>
        <taxon>Actinomycetota</taxon>
        <taxon>Actinomycetes</taxon>
        <taxon>Micromonosporales</taxon>
        <taxon>Micromonosporaceae</taxon>
        <taxon>Paractinoplanes</taxon>
    </lineage>
</organism>
<evidence type="ECO:0000313" key="4">
    <source>
        <dbReference type="Proteomes" id="UP000623608"/>
    </source>
</evidence>
<protein>
    <submittedName>
        <fullName evidence="3">Oxidoreductase</fullName>
    </submittedName>
</protein>
<keyword evidence="4" id="KW-1185">Reference proteome</keyword>
<dbReference type="SUPFAM" id="SSF55347">
    <property type="entry name" value="Glyceraldehyde-3-phosphate dehydrogenase-like, C-terminal domain"/>
    <property type="match status" value="1"/>
</dbReference>
<evidence type="ECO:0000259" key="2">
    <source>
        <dbReference type="Pfam" id="PF22725"/>
    </source>
</evidence>
<evidence type="ECO:0000313" key="3">
    <source>
        <dbReference type="EMBL" id="GIF21782.1"/>
    </source>
</evidence>
<gene>
    <name evidence="3" type="ORF">Ate02nite_45120</name>
</gene>
<feature type="domain" description="Gfo/Idh/MocA-like oxidoreductase N-terminal" evidence="1">
    <location>
        <begin position="4"/>
        <end position="116"/>
    </location>
</feature>
<dbReference type="InterPro" id="IPR055170">
    <property type="entry name" value="GFO_IDH_MocA-like_dom"/>
</dbReference>
<dbReference type="Pfam" id="PF01408">
    <property type="entry name" value="GFO_IDH_MocA"/>
    <property type="match status" value="1"/>
</dbReference>
<reference evidence="3" key="1">
    <citation type="submission" date="2021-01" db="EMBL/GenBank/DDBJ databases">
        <title>Whole genome shotgun sequence of Actinoplanes tereljensis NBRC 105297.</title>
        <authorList>
            <person name="Komaki H."/>
            <person name="Tamura T."/>
        </authorList>
    </citation>
    <scope>NUCLEOTIDE SEQUENCE</scope>
    <source>
        <strain evidence="3">NBRC 105297</strain>
    </source>
</reference>
<sequence>MTSFAIVGAGVIGAHHAAILSRLASLTAIVDVDTARAEQLASAHGARPYPTLAAALGAAPIDAVVVCTPTGRHGPVAIEALRAGKHVVLEKPAEITVERTDEIIRAQRDAGTLVTVISQHRFDPATERVLEAIGRGEFGRVTSGIASVDWWRAQSYYDSGDWRGTWALDGGGALMNQGVHTVDLLIAALGRPVEVFAWTGTLAHERIEVEDVAAGLVRFDSGALGVLHATTSAYPGLSARLQVHGDRGSAVIDNDELTYFGDAAVTATGANTASQDPGRLSGAHHRQYLNFLGALAGTEPLRVDLATNRLAISVITGAYRSARTGRPVSLAGSAA</sequence>
<accession>A0A919NQ27</accession>
<comment type="caution">
    <text evidence="3">The sequence shown here is derived from an EMBL/GenBank/DDBJ whole genome shotgun (WGS) entry which is preliminary data.</text>
</comment>
<dbReference type="GO" id="GO:0000166">
    <property type="term" value="F:nucleotide binding"/>
    <property type="evidence" value="ECO:0007669"/>
    <property type="project" value="InterPro"/>
</dbReference>
<dbReference type="InterPro" id="IPR052515">
    <property type="entry name" value="Gfo/Idh/MocA_Oxidoreductase"/>
</dbReference>
<dbReference type="Pfam" id="PF22725">
    <property type="entry name" value="GFO_IDH_MocA_C3"/>
    <property type="match status" value="1"/>
</dbReference>
<name>A0A919NQ27_9ACTN</name>
<dbReference type="EMBL" id="BOMY01000031">
    <property type="protein sequence ID" value="GIF21782.1"/>
    <property type="molecule type" value="Genomic_DNA"/>
</dbReference>
<dbReference type="RefSeq" id="WP_203808654.1">
    <property type="nucleotide sequence ID" value="NZ_BOMY01000031.1"/>
</dbReference>
<dbReference type="PANTHER" id="PTHR43249:SF1">
    <property type="entry name" value="D-GLUCOSIDE 3-DEHYDROGENASE"/>
    <property type="match status" value="1"/>
</dbReference>
<dbReference type="SUPFAM" id="SSF51735">
    <property type="entry name" value="NAD(P)-binding Rossmann-fold domains"/>
    <property type="match status" value="1"/>
</dbReference>
<evidence type="ECO:0000259" key="1">
    <source>
        <dbReference type="Pfam" id="PF01408"/>
    </source>
</evidence>
<dbReference type="Proteomes" id="UP000623608">
    <property type="component" value="Unassembled WGS sequence"/>
</dbReference>
<dbReference type="AlphaFoldDB" id="A0A919NQ27"/>
<dbReference type="InterPro" id="IPR036291">
    <property type="entry name" value="NAD(P)-bd_dom_sf"/>
</dbReference>
<dbReference type="PANTHER" id="PTHR43249">
    <property type="entry name" value="UDP-N-ACETYL-2-AMINO-2-DEOXY-D-GLUCURONATE OXIDASE"/>
    <property type="match status" value="1"/>
</dbReference>
<feature type="domain" description="GFO/IDH/MocA-like oxidoreductase" evidence="2">
    <location>
        <begin position="128"/>
        <end position="250"/>
    </location>
</feature>
<dbReference type="InterPro" id="IPR000683">
    <property type="entry name" value="Gfo/Idh/MocA-like_OxRdtase_N"/>
</dbReference>